<evidence type="ECO:0000313" key="2">
    <source>
        <dbReference type="EnsemblPlants" id="Pp3c10_17930V3.1"/>
    </source>
</evidence>
<accession>A0A2K1JZH4</accession>
<sequence length="22" mass="2524">MATKLIRNWADQIKAGNHQLSK</sequence>
<reference evidence="2" key="3">
    <citation type="submission" date="2020-12" db="UniProtKB">
        <authorList>
            <consortium name="EnsemblPlants"/>
        </authorList>
    </citation>
    <scope>IDENTIFICATION</scope>
</reference>
<proteinExistence type="predicted"/>
<gene>
    <name evidence="1" type="ORF">PHYPA_014046</name>
</gene>
<keyword evidence="3" id="KW-1185">Reference proteome</keyword>
<dbReference type="InParanoid" id="A0A2K1JZH4"/>
<reference evidence="1 3" key="1">
    <citation type="journal article" date="2008" name="Science">
        <title>The Physcomitrella genome reveals evolutionary insights into the conquest of land by plants.</title>
        <authorList>
            <person name="Rensing S."/>
            <person name="Lang D."/>
            <person name="Zimmer A."/>
            <person name="Terry A."/>
            <person name="Salamov A."/>
            <person name="Shapiro H."/>
            <person name="Nishiyama T."/>
            <person name="Perroud P.-F."/>
            <person name="Lindquist E."/>
            <person name="Kamisugi Y."/>
            <person name="Tanahashi T."/>
            <person name="Sakakibara K."/>
            <person name="Fujita T."/>
            <person name="Oishi K."/>
            <person name="Shin-I T."/>
            <person name="Kuroki Y."/>
            <person name="Toyoda A."/>
            <person name="Suzuki Y."/>
            <person name="Hashimoto A."/>
            <person name="Yamaguchi K."/>
            <person name="Sugano A."/>
            <person name="Kohara Y."/>
            <person name="Fujiyama A."/>
            <person name="Anterola A."/>
            <person name="Aoki S."/>
            <person name="Ashton N."/>
            <person name="Barbazuk W.B."/>
            <person name="Barker E."/>
            <person name="Bennetzen J."/>
            <person name="Bezanilla M."/>
            <person name="Blankenship R."/>
            <person name="Cho S.H."/>
            <person name="Dutcher S."/>
            <person name="Estelle M."/>
            <person name="Fawcett J.A."/>
            <person name="Gundlach H."/>
            <person name="Hanada K."/>
            <person name="Heyl A."/>
            <person name="Hicks K.A."/>
            <person name="Hugh J."/>
            <person name="Lohr M."/>
            <person name="Mayer K."/>
            <person name="Melkozernov A."/>
            <person name="Murata T."/>
            <person name="Nelson D."/>
            <person name="Pils B."/>
            <person name="Prigge M."/>
            <person name="Reiss B."/>
            <person name="Renner T."/>
            <person name="Rombauts S."/>
            <person name="Rushton P."/>
            <person name="Sanderfoot A."/>
            <person name="Schween G."/>
            <person name="Shiu S.-H."/>
            <person name="Stueber K."/>
            <person name="Theodoulou F.L."/>
            <person name="Tu H."/>
            <person name="Van de Peer Y."/>
            <person name="Verrier P.J."/>
            <person name="Waters E."/>
            <person name="Wood A."/>
            <person name="Yang L."/>
            <person name="Cove D."/>
            <person name="Cuming A."/>
            <person name="Hasebe M."/>
            <person name="Lucas S."/>
            <person name="Mishler D.B."/>
            <person name="Reski R."/>
            <person name="Grigoriev I."/>
            <person name="Quatrano R.S."/>
            <person name="Boore J.L."/>
        </authorList>
    </citation>
    <scope>NUCLEOTIDE SEQUENCE [LARGE SCALE GENOMIC DNA]</scope>
    <source>
        <strain evidence="2 3">cv. Gransden 2004</strain>
    </source>
</reference>
<dbReference type="Proteomes" id="UP000006727">
    <property type="component" value="Chromosome 10"/>
</dbReference>
<evidence type="ECO:0000313" key="3">
    <source>
        <dbReference type="Proteomes" id="UP000006727"/>
    </source>
</evidence>
<evidence type="ECO:0000313" key="1">
    <source>
        <dbReference type="EMBL" id="PNR46926.1"/>
    </source>
</evidence>
<reference evidence="1 3" key="2">
    <citation type="journal article" date="2018" name="Plant J.">
        <title>The Physcomitrella patens chromosome-scale assembly reveals moss genome structure and evolution.</title>
        <authorList>
            <person name="Lang D."/>
            <person name="Ullrich K.K."/>
            <person name="Murat F."/>
            <person name="Fuchs J."/>
            <person name="Jenkins J."/>
            <person name="Haas F.B."/>
            <person name="Piednoel M."/>
            <person name="Gundlach H."/>
            <person name="Van Bel M."/>
            <person name="Meyberg R."/>
            <person name="Vives C."/>
            <person name="Morata J."/>
            <person name="Symeonidi A."/>
            <person name="Hiss M."/>
            <person name="Muchero W."/>
            <person name="Kamisugi Y."/>
            <person name="Saleh O."/>
            <person name="Blanc G."/>
            <person name="Decker E.L."/>
            <person name="van Gessel N."/>
            <person name="Grimwood J."/>
            <person name="Hayes R.D."/>
            <person name="Graham S.W."/>
            <person name="Gunter L.E."/>
            <person name="McDaniel S.F."/>
            <person name="Hoernstein S.N.W."/>
            <person name="Larsson A."/>
            <person name="Li F.W."/>
            <person name="Perroud P.F."/>
            <person name="Phillips J."/>
            <person name="Ranjan P."/>
            <person name="Rokshar D.S."/>
            <person name="Rothfels C.J."/>
            <person name="Schneider L."/>
            <person name="Shu S."/>
            <person name="Stevenson D.W."/>
            <person name="Thummler F."/>
            <person name="Tillich M."/>
            <person name="Villarreal Aguilar J.C."/>
            <person name="Widiez T."/>
            <person name="Wong G.K."/>
            <person name="Wymore A."/>
            <person name="Zhang Y."/>
            <person name="Zimmer A.D."/>
            <person name="Quatrano R.S."/>
            <person name="Mayer K.F.X."/>
            <person name="Goodstein D."/>
            <person name="Casacuberta J.M."/>
            <person name="Vandepoele K."/>
            <person name="Reski R."/>
            <person name="Cuming A.C."/>
            <person name="Tuskan G.A."/>
            <person name="Maumus F."/>
            <person name="Salse J."/>
            <person name="Schmutz J."/>
            <person name="Rensing S.A."/>
        </authorList>
    </citation>
    <scope>NUCLEOTIDE SEQUENCE [LARGE SCALE GENOMIC DNA]</scope>
    <source>
        <strain evidence="2 3">cv. Gransden 2004</strain>
    </source>
</reference>
<protein>
    <submittedName>
        <fullName evidence="1 2">Uncharacterized protein</fullName>
    </submittedName>
</protein>
<dbReference type="Gramene" id="Pp3c10_17930V3.1">
    <property type="protein sequence ID" value="Pp3c10_17930V3.1"/>
    <property type="gene ID" value="Pp3c10_17930"/>
</dbReference>
<dbReference type="EMBL" id="ABEU02000010">
    <property type="protein sequence ID" value="PNR46926.1"/>
    <property type="molecule type" value="Genomic_DNA"/>
</dbReference>
<organism evidence="1">
    <name type="scientific">Physcomitrium patens</name>
    <name type="common">Spreading-leaved earth moss</name>
    <name type="synonym">Physcomitrella patens</name>
    <dbReference type="NCBI Taxonomy" id="3218"/>
    <lineage>
        <taxon>Eukaryota</taxon>
        <taxon>Viridiplantae</taxon>
        <taxon>Streptophyta</taxon>
        <taxon>Embryophyta</taxon>
        <taxon>Bryophyta</taxon>
        <taxon>Bryophytina</taxon>
        <taxon>Bryopsida</taxon>
        <taxon>Funariidae</taxon>
        <taxon>Funariales</taxon>
        <taxon>Funariaceae</taxon>
        <taxon>Physcomitrium</taxon>
    </lineage>
</organism>
<name>A0A2K1JZH4_PHYPA</name>
<dbReference type="AlphaFoldDB" id="A0A2K1JZH4"/>
<dbReference type="EnsemblPlants" id="Pp3c10_17930V3.1">
    <property type="protein sequence ID" value="Pp3c10_17930V3.1"/>
    <property type="gene ID" value="Pp3c10_17930"/>
</dbReference>